<organism evidence="10 11">
    <name type="scientific">Streptomyces pyxinae</name>
    <dbReference type="NCBI Taxonomy" id="2970734"/>
    <lineage>
        <taxon>Bacteria</taxon>
        <taxon>Bacillati</taxon>
        <taxon>Actinomycetota</taxon>
        <taxon>Actinomycetes</taxon>
        <taxon>Kitasatosporales</taxon>
        <taxon>Streptomycetaceae</taxon>
        <taxon>Streptomyces</taxon>
    </lineage>
</organism>
<dbReference type="PROSITE" id="PS50156">
    <property type="entry name" value="SSD"/>
    <property type="match status" value="1"/>
</dbReference>
<keyword evidence="6 8" id="KW-0472">Membrane</keyword>
<feature type="domain" description="SSD" evidence="9">
    <location>
        <begin position="216"/>
        <end position="346"/>
    </location>
</feature>
<name>A0ABT2C9U6_9ACTN</name>
<proteinExistence type="inferred from homology"/>
<evidence type="ECO:0000313" key="10">
    <source>
        <dbReference type="EMBL" id="MCS0634167.1"/>
    </source>
</evidence>
<dbReference type="EMBL" id="JANUGQ010000001">
    <property type="protein sequence ID" value="MCS0634167.1"/>
    <property type="molecule type" value="Genomic_DNA"/>
</dbReference>
<dbReference type="Proteomes" id="UP001431313">
    <property type="component" value="Unassembled WGS sequence"/>
</dbReference>
<keyword evidence="3" id="KW-1003">Cell membrane</keyword>
<dbReference type="InterPro" id="IPR004869">
    <property type="entry name" value="MMPL_dom"/>
</dbReference>
<dbReference type="PANTHER" id="PTHR33406">
    <property type="entry name" value="MEMBRANE PROTEIN MJ1562-RELATED"/>
    <property type="match status" value="1"/>
</dbReference>
<comment type="caution">
    <text evidence="10">The sequence shown here is derived from an EMBL/GenBank/DDBJ whole genome shotgun (WGS) entry which is preliminary data.</text>
</comment>
<keyword evidence="5 8" id="KW-1133">Transmembrane helix</keyword>
<evidence type="ECO:0000256" key="7">
    <source>
        <dbReference type="SAM" id="MobiDB-lite"/>
    </source>
</evidence>
<dbReference type="Pfam" id="PF03176">
    <property type="entry name" value="MMPL"/>
    <property type="match status" value="2"/>
</dbReference>
<dbReference type="InterPro" id="IPR050545">
    <property type="entry name" value="Mycobact_MmpL"/>
</dbReference>
<sequence>MSADAPRAAPTPTVRGGRAPRALRLVLRHPRRVVLSGLLAALLMGAVLLLVPLGLSPGGYVTPGTEATRADAELRERFGAGLPDVVLRVRTERDADDPAMADAGLRLVEGIAARPGVRQVFSYWTERDARLLSRDRRVALVTLELAGTEADAAGIGRSLVPELTGRHGPLDVSATGAAWVSAEVSRFSASDLVRAELIGVPLVMLVLWLAFGSVAAALLAAVVGGVAVAGTLAALRLVALVQPVSVFAPNIATALGFGLAVDYALFVVTRYRDEFAAGAPVREATVTAMRTTGHAVLFSAGTIVLSLLALFLFPLPFLRSLAVAGVIVVSLAAAATMLLLPAALLLLGERVGRRRPRRNRGGGRPARFLSWTRIARVVTARPLLLGTGAAVLLGCLLLPFTHVRFGPSDARVLPRDAESHAVARKIDQEFALPWNRALQVVLPRTDALADEARLDAFARRVSTLSHVAVVEGVTGTYRDGRRVSGPVGNPVFYTAPGATWLEVVAGEDRSKDPELVDEVRALRSPGGHLVSGEPARHIDTQRALAARLPWAAGCAALAVTVLLFLLTGSLVLPLKAIVVGVLSLGASFGAVVFVFQDGHLLPLLGADTATGELIMPVMLLMFAIAFGLSVDYEVFMLSRVTEEYARGRGLRGAVVAGVAGTSRVISLAALVVALALLPLVVSRLTILKMLGLGLALAVLVDATLVRGVLVPAAMCLLGRANWWAPAPLARWHRRFAGATAGHLLTAASPAPPASAGPTERAGPAPSVPAARGEAPVGAPAGAGAEAGAGGDPGAGADKPGARPVPEPPEPAPGGPVAG</sequence>
<feature type="compositionally biased region" description="Pro residues" evidence="7">
    <location>
        <begin position="802"/>
        <end position="818"/>
    </location>
</feature>
<feature type="compositionally biased region" description="Gly residues" evidence="7">
    <location>
        <begin position="784"/>
        <end position="793"/>
    </location>
</feature>
<feature type="transmembrane region" description="Helical" evidence="8">
    <location>
        <begin position="218"/>
        <end position="239"/>
    </location>
</feature>
<protein>
    <submittedName>
        <fullName evidence="10">MMPL family transporter</fullName>
    </submittedName>
</protein>
<feature type="region of interest" description="Disordered" evidence="7">
    <location>
        <begin position="746"/>
        <end position="818"/>
    </location>
</feature>
<keyword evidence="11" id="KW-1185">Reference proteome</keyword>
<feature type="transmembrane region" description="Helical" evidence="8">
    <location>
        <begin position="383"/>
        <end position="401"/>
    </location>
</feature>
<feature type="transmembrane region" description="Helical" evidence="8">
    <location>
        <begin position="192"/>
        <end position="211"/>
    </location>
</feature>
<evidence type="ECO:0000256" key="4">
    <source>
        <dbReference type="ARBA" id="ARBA00022692"/>
    </source>
</evidence>
<feature type="transmembrane region" description="Helical" evidence="8">
    <location>
        <begin position="33"/>
        <end position="55"/>
    </location>
</feature>
<evidence type="ECO:0000256" key="1">
    <source>
        <dbReference type="ARBA" id="ARBA00004651"/>
    </source>
</evidence>
<evidence type="ECO:0000256" key="3">
    <source>
        <dbReference type="ARBA" id="ARBA00022475"/>
    </source>
</evidence>
<dbReference type="RefSeq" id="WP_258784700.1">
    <property type="nucleotide sequence ID" value="NZ_JANUGQ010000001.1"/>
</dbReference>
<keyword evidence="4 8" id="KW-0812">Transmembrane</keyword>
<feature type="compositionally biased region" description="Low complexity" evidence="7">
    <location>
        <begin position="767"/>
        <end position="783"/>
    </location>
</feature>
<feature type="transmembrane region" description="Helical" evidence="8">
    <location>
        <begin position="574"/>
        <end position="593"/>
    </location>
</feature>
<evidence type="ECO:0000256" key="8">
    <source>
        <dbReference type="SAM" id="Phobius"/>
    </source>
</evidence>
<accession>A0ABT2C9U6</accession>
<dbReference type="PANTHER" id="PTHR33406:SF11">
    <property type="entry name" value="MEMBRANE PROTEIN SCO6666-RELATED"/>
    <property type="match status" value="1"/>
</dbReference>
<dbReference type="Gene3D" id="1.20.1640.10">
    <property type="entry name" value="Multidrug efflux transporter AcrB transmembrane domain"/>
    <property type="match status" value="2"/>
</dbReference>
<dbReference type="SUPFAM" id="SSF82866">
    <property type="entry name" value="Multidrug efflux transporter AcrB transmembrane domain"/>
    <property type="match status" value="2"/>
</dbReference>
<evidence type="ECO:0000313" key="11">
    <source>
        <dbReference type="Proteomes" id="UP001431313"/>
    </source>
</evidence>
<evidence type="ECO:0000256" key="6">
    <source>
        <dbReference type="ARBA" id="ARBA00023136"/>
    </source>
</evidence>
<evidence type="ECO:0000256" key="5">
    <source>
        <dbReference type="ARBA" id="ARBA00022989"/>
    </source>
</evidence>
<gene>
    <name evidence="10" type="ORF">NX801_00495</name>
</gene>
<feature type="transmembrane region" description="Helical" evidence="8">
    <location>
        <begin position="292"/>
        <end position="315"/>
    </location>
</feature>
<feature type="transmembrane region" description="Helical" evidence="8">
    <location>
        <begin position="613"/>
        <end position="632"/>
    </location>
</feature>
<comment type="subcellular location">
    <subcellularLocation>
        <location evidence="1">Cell membrane</location>
        <topology evidence="1">Multi-pass membrane protein</topology>
    </subcellularLocation>
</comment>
<reference evidence="10" key="1">
    <citation type="submission" date="2022-08" db="EMBL/GenBank/DDBJ databases">
        <authorList>
            <person name="Somphong A."/>
            <person name="Phongsopitanun W."/>
        </authorList>
    </citation>
    <scope>NUCLEOTIDE SEQUENCE</scope>
    <source>
        <strain evidence="10">LP05-1</strain>
    </source>
</reference>
<evidence type="ECO:0000259" key="9">
    <source>
        <dbReference type="PROSITE" id="PS50156"/>
    </source>
</evidence>
<feature type="transmembrane region" description="Helical" evidence="8">
    <location>
        <begin position="653"/>
        <end position="677"/>
    </location>
</feature>
<feature type="transmembrane region" description="Helical" evidence="8">
    <location>
        <begin position="548"/>
        <end position="567"/>
    </location>
</feature>
<dbReference type="InterPro" id="IPR000731">
    <property type="entry name" value="SSD"/>
</dbReference>
<evidence type="ECO:0000256" key="2">
    <source>
        <dbReference type="ARBA" id="ARBA00010157"/>
    </source>
</evidence>
<comment type="similarity">
    <text evidence="2">Belongs to the resistance-nodulation-cell division (RND) (TC 2.A.6) family. MmpL subfamily.</text>
</comment>
<feature type="transmembrane region" description="Helical" evidence="8">
    <location>
        <begin position="251"/>
        <end position="271"/>
    </location>
</feature>
<feature type="transmembrane region" description="Helical" evidence="8">
    <location>
        <begin position="321"/>
        <end position="348"/>
    </location>
</feature>